<dbReference type="RefSeq" id="WP_091185331.1">
    <property type="nucleotide sequence ID" value="NZ_FNRY01000001.1"/>
</dbReference>
<dbReference type="InterPro" id="IPR052704">
    <property type="entry name" value="ECF_Sigma-70_Domain"/>
</dbReference>
<sequence length="148" mass="16039">MSFTVNSDARPIRAGLALLWDRFWDWLARPMHYSAVHEFRVASESGDPVSLAALLDPAVAVVVDAGEESDSSIRVVGGVGDAVALLVHGMAPRPGLVIEERSVNGQAGLMLNHGDEASAAITIDFTGHLISAVWIRLRAQRLRHWNHV</sequence>
<dbReference type="OrthoDB" id="4979084at2"/>
<keyword evidence="2" id="KW-1185">Reference proteome</keyword>
<protein>
    <submittedName>
        <fullName evidence="1">RNA polymerase sigma-70 factor, ECF subfamily</fullName>
    </submittedName>
</protein>
<evidence type="ECO:0000313" key="1">
    <source>
        <dbReference type="EMBL" id="SEC12892.1"/>
    </source>
</evidence>
<dbReference type="EMBL" id="FNRY01000001">
    <property type="protein sequence ID" value="SEC12892.1"/>
    <property type="molecule type" value="Genomic_DNA"/>
</dbReference>
<organism evidence="1 2">
    <name type="scientific">Paramicrobacterium humi</name>
    <dbReference type="NCBI Taxonomy" id="640635"/>
    <lineage>
        <taxon>Bacteria</taxon>
        <taxon>Bacillati</taxon>
        <taxon>Actinomycetota</taxon>
        <taxon>Actinomycetes</taxon>
        <taxon>Micrococcales</taxon>
        <taxon>Microbacteriaceae</taxon>
        <taxon>Paramicrobacterium</taxon>
    </lineage>
</organism>
<accession>A0A1H4Q0D6</accession>
<dbReference type="Proteomes" id="UP000199183">
    <property type="component" value="Unassembled WGS sequence"/>
</dbReference>
<dbReference type="PANTHER" id="PTHR30173:SF43">
    <property type="entry name" value="ECF RNA POLYMERASE SIGMA FACTOR SIGI-RELATED"/>
    <property type="match status" value="1"/>
</dbReference>
<dbReference type="STRING" id="640635.SAMN04489806_2669"/>
<name>A0A1H4Q0D6_9MICO</name>
<proteinExistence type="predicted"/>
<dbReference type="PANTHER" id="PTHR30173">
    <property type="entry name" value="SIGMA 19 FACTOR"/>
    <property type="match status" value="1"/>
</dbReference>
<evidence type="ECO:0000313" key="2">
    <source>
        <dbReference type="Proteomes" id="UP000199183"/>
    </source>
</evidence>
<reference evidence="1 2" key="1">
    <citation type="submission" date="2016-10" db="EMBL/GenBank/DDBJ databases">
        <authorList>
            <person name="de Groot N.N."/>
        </authorList>
    </citation>
    <scope>NUCLEOTIDE SEQUENCE [LARGE SCALE GENOMIC DNA]</scope>
    <source>
        <strain evidence="1 2">DSM 21799</strain>
    </source>
</reference>
<dbReference type="AlphaFoldDB" id="A0A1H4Q0D6"/>
<dbReference type="GO" id="GO:0016987">
    <property type="term" value="F:sigma factor activity"/>
    <property type="evidence" value="ECO:0007669"/>
    <property type="project" value="TreeGrafter"/>
</dbReference>
<gene>
    <name evidence="1" type="ORF">SAMN04489806_2669</name>
</gene>